<comment type="caution">
    <text evidence="1">The sequence shown here is derived from an EMBL/GenBank/DDBJ whole genome shotgun (WGS) entry which is preliminary data.</text>
</comment>
<keyword evidence="2" id="KW-1185">Reference proteome</keyword>
<sequence>MARVSKTSPFRPRGQTNSGSNTEGEKKDEEKSSSSGDSEKDAQDKQEKAKGKRPMQAKRGNRRTTLYERIGGPERAKGGSGKSVAYTLRLWSKYNLIPPKGNQDKEGKRPMQARRGNHKTPLYEMINGLKRAKGTVTKRGRGKTRAYSLRLWSKYNLRLPRKGTDVHVSSDFEPDPNLQDVFQGSETDSEEVCKQINIERHDDDDDTDNDGGGAGTHRNLTSFGIEVVGK</sequence>
<gene>
    <name evidence="1" type="ORF">L1987_29447</name>
</gene>
<evidence type="ECO:0000313" key="2">
    <source>
        <dbReference type="Proteomes" id="UP001056120"/>
    </source>
</evidence>
<evidence type="ECO:0000313" key="1">
    <source>
        <dbReference type="EMBL" id="KAI3801343.1"/>
    </source>
</evidence>
<reference evidence="2" key="1">
    <citation type="journal article" date="2022" name="Mol. Ecol. Resour.">
        <title>The genomes of chicory, endive, great burdock and yacon provide insights into Asteraceae palaeo-polyploidization history and plant inulin production.</title>
        <authorList>
            <person name="Fan W."/>
            <person name="Wang S."/>
            <person name="Wang H."/>
            <person name="Wang A."/>
            <person name="Jiang F."/>
            <person name="Liu H."/>
            <person name="Zhao H."/>
            <person name="Xu D."/>
            <person name="Zhang Y."/>
        </authorList>
    </citation>
    <scope>NUCLEOTIDE SEQUENCE [LARGE SCALE GENOMIC DNA]</scope>
    <source>
        <strain evidence="2">cv. Yunnan</strain>
    </source>
</reference>
<protein>
    <submittedName>
        <fullName evidence="1">Uncharacterized protein</fullName>
    </submittedName>
</protein>
<dbReference type="EMBL" id="CM042027">
    <property type="protein sequence ID" value="KAI3801343.1"/>
    <property type="molecule type" value="Genomic_DNA"/>
</dbReference>
<proteinExistence type="predicted"/>
<reference evidence="1 2" key="2">
    <citation type="journal article" date="2022" name="Mol. Ecol. Resour.">
        <title>The genomes of chicory, endive, great burdock and yacon provide insights into Asteraceae paleo-polyploidization history and plant inulin production.</title>
        <authorList>
            <person name="Fan W."/>
            <person name="Wang S."/>
            <person name="Wang H."/>
            <person name="Wang A."/>
            <person name="Jiang F."/>
            <person name="Liu H."/>
            <person name="Zhao H."/>
            <person name="Xu D."/>
            <person name="Zhang Y."/>
        </authorList>
    </citation>
    <scope>NUCLEOTIDE SEQUENCE [LARGE SCALE GENOMIC DNA]</scope>
    <source>
        <strain evidence="2">cv. Yunnan</strain>
        <tissue evidence="1">Leaves</tissue>
    </source>
</reference>
<organism evidence="1 2">
    <name type="scientific">Smallanthus sonchifolius</name>
    <dbReference type="NCBI Taxonomy" id="185202"/>
    <lineage>
        <taxon>Eukaryota</taxon>
        <taxon>Viridiplantae</taxon>
        <taxon>Streptophyta</taxon>
        <taxon>Embryophyta</taxon>
        <taxon>Tracheophyta</taxon>
        <taxon>Spermatophyta</taxon>
        <taxon>Magnoliopsida</taxon>
        <taxon>eudicotyledons</taxon>
        <taxon>Gunneridae</taxon>
        <taxon>Pentapetalae</taxon>
        <taxon>asterids</taxon>
        <taxon>campanulids</taxon>
        <taxon>Asterales</taxon>
        <taxon>Asteraceae</taxon>
        <taxon>Asteroideae</taxon>
        <taxon>Heliantheae alliance</taxon>
        <taxon>Millerieae</taxon>
        <taxon>Smallanthus</taxon>
    </lineage>
</organism>
<name>A0ACB9I0U6_9ASTR</name>
<dbReference type="Proteomes" id="UP001056120">
    <property type="component" value="Linkage Group LG10"/>
</dbReference>
<accession>A0ACB9I0U6</accession>